<dbReference type="STRING" id="888060.HMPREF9081_1781"/>
<evidence type="ECO:0000313" key="1">
    <source>
        <dbReference type="EMBL" id="EGK59014.1"/>
    </source>
</evidence>
<dbReference type="HOGENOM" id="CLU_661731_0_0_9"/>
<organism evidence="1 2">
    <name type="scientific">Centipeda periodontii DSM 2778</name>
    <dbReference type="NCBI Taxonomy" id="888060"/>
    <lineage>
        <taxon>Bacteria</taxon>
        <taxon>Bacillati</taxon>
        <taxon>Bacillota</taxon>
        <taxon>Negativicutes</taxon>
        <taxon>Selenomonadales</taxon>
        <taxon>Selenomonadaceae</taxon>
        <taxon>Centipeda</taxon>
    </lineage>
</organism>
<accession>F5RNE5</accession>
<reference evidence="1 2" key="1">
    <citation type="submission" date="2011-04" db="EMBL/GenBank/DDBJ databases">
        <authorList>
            <person name="Muzny D."/>
            <person name="Qin X."/>
            <person name="Deng J."/>
            <person name="Jiang H."/>
            <person name="Liu Y."/>
            <person name="Qu J."/>
            <person name="Song X.-Z."/>
            <person name="Zhang L."/>
            <person name="Thornton R."/>
            <person name="Coyle M."/>
            <person name="Francisco L."/>
            <person name="Jackson L."/>
            <person name="Javaid M."/>
            <person name="Korchina V."/>
            <person name="Kovar C."/>
            <person name="Mata R."/>
            <person name="Mathew T."/>
            <person name="Ngo R."/>
            <person name="Nguyen L."/>
            <person name="Nguyen N."/>
            <person name="Okwuonu G."/>
            <person name="Ongeri F."/>
            <person name="Pham C."/>
            <person name="Simmons D."/>
            <person name="Wilczek-Boney K."/>
            <person name="Hale W."/>
            <person name="Jakkamsetti A."/>
            <person name="Pham P."/>
            <person name="Ruth R."/>
            <person name="San Lucas F."/>
            <person name="Warren J."/>
            <person name="Zhang J."/>
            <person name="Zhao Z."/>
            <person name="Zhou C."/>
            <person name="Zhu D."/>
            <person name="Lee S."/>
            <person name="Bess C."/>
            <person name="Blankenburg K."/>
            <person name="Forbes L."/>
            <person name="Fu Q."/>
            <person name="Gubbala S."/>
            <person name="Hirani K."/>
            <person name="Jayaseelan J.C."/>
            <person name="Lara F."/>
            <person name="Munidasa M."/>
            <person name="Palculict T."/>
            <person name="Patil S."/>
            <person name="Pu L.-L."/>
            <person name="Saada N."/>
            <person name="Tang L."/>
            <person name="Weissenberger G."/>
            <person name="Zhu Y."/>
            <person name="Hemphill L."/>
            <person name="Shang Y."/>
            <person name="Youmans B."/>
            <person name="Ayvaz T."/>
            <person name="Ross M."/>
            <person name="Santibanez J."/>
            <person name="Aqrawi P."/>
            <person name="Gross S."/>
            <person name="Joshi V."/>
            <person name="Fowler G."/>
            <person name="Nazareth L."/>
            <person name="Reid J."/>
            <person name="Worley K."/>
            <person name="Petrosino J."/>
            <person name="Highlander S."/>
            <person name="Gibbs R."/>
        </authorList>
    </citation>
    <scope>NUCLEOTIDE SEQUENCE [LARGE SCALE GENOMIC DNA]</scope>
    <source>
        <strain evidence="1 2">DSM 2778</strain>
    </source>
</reference>
<keyword evidence="2" id="KW-1185">Reference proteome</keyword>
<dbReference type="EMBL" id="AFHQ01000041">
    <property type="protein sequence ID" value="EGK59014.1"/>
    <property type="molecule type" value="Genomic_DNA"/>
</dbReference>
<gene>
    <name evidence="1" type="ORF">HMPREF9081_1781</name>
</gene>
<sequence>MEDHFFSYNAIQKTWQETNCHGLSGTLAEYVPQIILIENKEQMVWCPIHHTYETVETLSHSKVSTTDGCILSGAVIPIGAIDITADQDARRDLFDLRWHISQERSRGRLMIAVDRVVIGLGDGYDNRLGRVLVPHVYGRSFHSISVAYVKEKIIEIGLCQKIPTTILITALTKLQGIAEEYYGEKMPFSWEKIVSYGQYSDPECLKAMLHYPFSPILWLMRNYFNINENYRIVTRDDRRGFSKICEALQLVSNEAFLSQVLKNPYTFILNLRLRRLGFQDECLIESFYGLKTFCGKEMDQRLEGEYVWENNGLSYDKSLFEDDAAMAAFRKDKLCLFNDWEALFFYCQWNLQQSGEDVFSPIFYRLLAEWQPCYTEALRSLHRYYLDLPLNLRASVLENGLSPQICLHINELSEP</sequence>
<protein>
    <submittedName>
        <fullName evidence="1">Uncharacterized protein</fullName>
    </submittedName>
</protein>
<dbReference type="eggNOG" id="ENOG5033R46">
    <property type="taxonomic scope" value="Bacteria"/>
</dbReference>
<dbReference type="OrthoDB" id="1660386at2"/>
<comment type="caution">
    <text evidence="1">The sequence shown here is derived from an EMBL/GenBank/DDBJ whole genome shotgun (WGS) entry which is preliminary data.</text>
</comment>
<evidence type="ECO:0000313" key="2">
    <source>
        <dbReference type="Proteomes" id="UP000004067"/>
    </source>
</evidence>
<proteinExistence type="predicted"/>
<dbReference type="AlphaFoldDB" id="F5RNE5"/>
<dbReference type="Proteomes" id="UP000004067">
    <property type="component" value="Unassembled WGS sequence"/>
</dbReference>
<dbReference type="RefSeq" id="WP_006306783.1">
    <property type="nucleotide sequence ID" value="NZ_GL892076.1"/>
</dbReference>
<name>F5RNE5_9FIRM</name>